<accession>A0A0R2CKE3</accession>
<dbReference type="InterPro" id="IPR029058">
    <property type="entry name" value="AB_hydrolase_fold"/>
</dbReference>
<name>A0A0R2CKE3_9LACO</name>
<evidence type="ECO:0000259" key="2">
    <source>
        <dbReference type="Pfam" id="PF20434"/>
    </source>
</evidence>
<proteinExistence type="predicted"/>
<sequence length="291" mass="31873">MNPNEQTIKITSPQVDEYEDIVYSQIKESWNTRELKMSLLVPRTDNLKPAILYFPGGGFTTSNYHKFIQLRLALAKAGMVVASAQYRHIPDKFPCLIEDAKKALVYLKNNSANYHIDTNKIAVIGDSAGGYLAQLMGVTSNSTHFLPTETTAEISKVAAVVSLYGISDLSTIGGTKNPPVFHKGTSSPEALLIHGIGAQNSSLTINDSPEKAKKASPTSYVTNNLPPFLLLHGSADTLVSPEQSQHMYEALYKKNVDASYITVNGAGHGTAEWYQDSIINEIRDWLLLKLS</sequence>
<dbReference type="GO" id="GO:0016787">
    <property type="term" value="F:hydrolase activity"/>
    <property type="evidence" value="ECO:0007669"/>
    <property type="project" value="UniProtKB-KW"/>
</dbReference>
<protein>
    <recommendedName>
        <fullName evidence="2">BD-FAE-like domain-containing protein</fullName>
    </recommendedName>
</protein>
<feature type="domain" description="BD-FAE-like" evidence="2">
    <location>
        <begin position="44"/>
        <end position="251"/>
    </location>
</feature>
<dbReference type="SUPFAM" id="SSF53474">
    <property type="entry name" value="alpha/beta-Hydrolases"/>
    <property type="match status" value="1"/>
</dbReference>
<comment type="caution">
    <text evidence="3">The sequence shown here is derived from an EMBL/GenBank/DDBJ whole genome shotgun (WGS) entry which is preliminary data.</text>
</comment>
<organism evidence="3 4">
    <name type="scientific">Liquorilactobacillus cacaonum DSM 21116</name>
    <dbReference type="NCBI Taxonomy" id="1423729"/>
    <lineage>
        <taxon>Bacteria</taxon>
        <taxon>Bacillati</taxon>
        <taxon>Bacillota</taxon>
        <taxon>Bacilli</taxon>
        <taxon>Lactobacillales</taxon>
        <taxon>Lactobacillaceae</taxon>
        <taxon>Liquorilactobacillus</taxon>
    </lineage>
</organism>
<evidence type="ECO:0000313" key="3">
    <source>
        <dbReference type="EMBL" id="KRM90436.1"/>
    </source>
</evidence>
<dbReference type="Pfam" id="PF20434">
    <property type="entry name" value="BD-FAE"/>
    <property type="match status" value="1"/>
</dbReference>
<evidence type="ECO:0000313" key="4">
    <source>
        <dbReference type="Proteomes" id="UP000051131"/>
    </source>
</evidence>
<dbReference type="InterPro" id="IPR049492">
    <property type="entry name" value="BD-FAE-like_dom"/>
</dbReference>
<evidence type="ECO:0000256" key="1">
    <source>
        <dbReference type="ARBA" id="ARBA00022801"/>
    </source>
</evidence>
<keyword evidence="1" id="KW-0378">Hydrolase</keyword>
<dbReference type="Gene3D" id="3.40.50.1820">
    <property type="entry name" value="alpha/beta hydrolase"/>
    <property type="match status" value="1"/>
</dbReference>
<dbReference type="PATRIC" id="fig|1423729.3.peg.1361"/>
<gene>
    <name evidence="3" type="ORF">FC80_GL001340</name>
</gene>
<dbReference type="Proteomes" id="UP000051131">
    <property type="component" value="Unassembled WGS sequence"/>
</dbReference>
<dbReference type="AlphaFoldDB" id="A0A0R2CKE3"/>
<dbReference type="OrthoDB" id="9815425at2"/>
<dbReference type="EMBL" id="AYZE01000015">
    <property type="protein sequence ID" value="KRM90436.1"/>
    <property type="molecule type" value="Genomic_DNA"/>
</dbReference>
<dbReference type="InterPro" id="IPR050300">
    <property type="entry name" value="GDXG_lipolytic_enzyme"/>
</dbReference>
<dbReference type="PANTHER" id="PTHR48081">
    <property type="entry name" value="AB HYDROLASE SUPERFAMILY PROTEIN C4A8.06C"/>
    <property type="match status" value="1"/>
</dbReference>
<dbReference type="PANTHER" id="PTHR48081:SF13">
    <property type="entry name" value="ALPHA_BETA HYDROLASE"/>
    <property type="match status" value="1"/>
</dbReference>
<dbReference type="RefSeq" id="WP_057829552.1">
    <property type="nucleotide sequence ID" value="NZ_AYZE01000015.1"/>
</dbReference>
<reference evidence="3 4" key="1">
    <citation type="journal article" date="2015" name="Genome Announc.">
        <title>Expanding the biotechnology potential of lactobacilli through comparative genomics of 213 strains and associated genera.</title>
        <authorList>
            <person name="Sun Z."/>
            <person name="Harris H.M."/>
            <person name="McCann A."/>
            <person name="Guo C."/>
            <person name="Argimon S."/>
            <person name="Zhang W."/>
            <person name="Yang X."/>
            <person name="Jeffery I.B."/>
            <person name="Cooney J.C."/>
            <person name="Kagawa T.F."/>
            <person name="Liu W."/>
            <person name="Song Y."/>
            <person name="Salvetti E."/>
            <person name="Wrobel A."/>
            <person name="Rasinkangas P."/>
            <person name="Parkhill J."/>
            <person name="Rea M.C."/>
            <person name="O'Sullivan O."/>
            <person name="Ritari J."/>
            <person name="Douillard F.P."/>
            <person name="Paul Ross R."/>
            <person name="Yang R."/>
            <person name="Briner A.E."/>
            <person name="Felis G.E."/>
            <person name="de Vos W.M."/>
            <person name="Barrangou R."/>
            <person name="Klaenhammer T.R."/>
            <person name="Caufield P.W."/>
            <person name="Cui Y."/>
            <person name="Zhang H."/>
            <person name="O'Toole P.W."/>
        </authorList>
    </citation>
    <scope>NUCLEOTIDE SEQUENCE [LARGE SCALE GENOMIC DNA]</scope>
    <source>
        <strain evidence="3 4">DSM 21116</strain>
    </source>
</reference>
<keyword evidence="4" id="KW-1185">Reference proteome</keyword>
<dbReference type="STRING" id="1423729.FC80_GL001340"/>